<proteinExistence type="predicted"/>
<dbReference type="OrthoDB" id="1495139at2"/>
<protein>
    <submittedName>
        <fullName evidence="1">Uncharacterized protein</fullName>
    </submittedName>
</protein>
<reference evidence="2" key="1">
    <citation type="submission" date="2016-10" db="EMBL/GenBank/DDBJ databases">
        <authorList>
            <person name="Varghese N."/>
            <person name="Submissions S."/>
        </authorList>
    </citation>
    <scope>NUCLEOTIDE SEQUENCE [LARGE SCALE GENOMIC DNA]</scope>
    <source>
        <strain evidence="2">OR362-8,ATCC BAA-1266,JCM 13504</strain>
    </source>
</reference>
<accession>A0A1I6BMN6</accession>
<dbReference type="Proteomes" id="UP000199029">
    <property type="component" value="Unassembled WGS sequence"/>
</dbReference>
<dbReference type="RefSeq" id="WP_092678788.1">
    <property type="nucleotide sequence ID" value="NZ_FOXS01000010.1"/>
</dbReference>
<keyword evidence="2" id="KW-1185">Reference proteome</keyword>
<name>A0A1I6BMN6_HYMAR</name>
<gene>
    <name evidence="1" type="ORF">SAMN04515668_4751</name>
</gene>
<evidence type="ECO:0000313" key="1">
    <source>
        <dbReference type="EMBL" id="SFQ82171.1"/>
    </source>
</evidence>
<evidence type="ECO:0000313" key="2">
    <source>
        <dbReference type="Proteomes" id="UP000199029"/>
    </source>
</evidence>
<sequence>MSFTISLTGVTSFQRIPFLHPNKKTALAYNALATVLAGLEAVSHRLHERVLVYSAASEEDNRWFNVQVAISEVWEIMDAMRRAQRFWPFVKLSGADVQTRRIMGDIKDIRDSFQHLDERLEHYFQNAGDSVFGDIYWRYRSQAGANEEVFTWATGVTRGPADFTKAKVQPNDVRFLNCTGVYDFNLIYIKREPGQKGNKIPKHAYIQVSLDEAADIFNRVILQLEQQSTGLLQQWQREHGPDGIPQHGLPPIVIRLRSHQEGNQTVP</sequence>
<dbReference type="EMBL" id="FOXS01000010">
    <property type="protein sequence ID" value="SFQ82171.1"/>
    <property type="molecule type" value="Genomic_DNA"/>
</dbReference>
<organism evidence="1 2">
    <name type="scientific">Hymenobacter arizonensis</name>
    <name type="common">Siccationidurans arizonensis</name>
    <dbReference type="NCBI Taxonomy" id="1227077"/>
    <lineage>
        <taxon>Bacteria</taxon>
        <taxon>Pseudomonadati</taxon>
        <taxon>Bacteroidota</taxon>
        <taxon>Cytophagia</taxon>
        <taxon>Cytophagales</taxon>
        <taxon>Hymenobacteraceae</taxon>
        <taxon>Hymenobacter</taxon>
    </lineage>
</organism>
<dbReference type="AlphaFoldDB" id="A0A1I6BMN6"/>